<dbReference type="Pfam" id="PF25917">
    <property type="entry name" value="BSH_RND"/>
    <property type="match status" value="1"/>
</dbReference>
<dbReference type="EMBL" id="DRSQ01000105">
    <property type="protein sequence ID" value="HHE31995.1"/>
    <property type="molecule type" value="Genomic_DNA"/>
</dbReference>
<dbReference type="Gene3D" id="2.40.420.20">
    <property type="match status" value="1"/>
</dbReference>
<dbReference type="Gene3D" id="2.40.50.100">
    <property type="match status" value="1"/>
</dbReference>
<organism evidence="3">
    <name type="scientific">Chlorobaculum parvum</name>
    <dbReference type="NCBI Taxonomy" id="274539"/>
    <lineage>
        <taxon>Bacteria</taxon>
        <taxon>Pseudomonadati</taxon>
        <taxon>Chlorobiota</taxon>
        <taxon>Chlorobiia</taxon>
        <taxon>Chlorobiales</taxon>
        <taxon>Chlorobiaceae</taxon>
        <taxon>Chlorobaculum</taxon>
    </lineage>
</organism>
<gene>
    <name evidence="3" type="ORF">ENL07_05060</name>
</gene>
<dbReference type="GO" id="GO:0015562">
    <property type="term" value="F:efflux transmembrane transporter activity"/>
    <property type="evidence" value="ECO:0007669"/>
    <property type="project" value="TreeGrafter"/>
</dbReference>
<comment type="similarity">
    <text evidence="1">Belongs to the membrane fusion protein (MFP) (TC 8.A.1) family.</text>
</comment>
<dbReference type="AlphaFoldDB" id="A0A7C5DIA9"/>
<feature type="domain" description="Multidrug resistance protein MdtA-like barrel-sandwich hybrid" evidence="2">
    <location>
        <begin position="71"/>
        <end position="204"/>
    </location>
</feature>
<sequence length="354" mass="37367">MKKRVVITLVLLLIAVAGLMLLVKRKADLAAASPAPVLPAVVEAMGLKSQPVTLTLPAMGVVASDVSAVLSTRLTGRITKVLKREGETVNKGDLIALIDNGELGAKRKGLLAKRAGIDAEIEAQRQAHLRTLELFKVGGASLEQTQQEKAAIEHLVQERASITQGVQEIEELSSYARILAPVSGKLSQVLVNPGDLATPGKPLFRIASKTGLYLNLSLPSSVPAKKIMLQGNTVPLTSKDQTGETGLVQYVAPLPPDTGMVEGEYVNVQVVVYQGEDVLLPVDALLTMDGSSSVFVLSADGKAERLNVTIKARGIEGVTVEQNLTGRKVIVAKPDILLRMAAGVPVSTSNTSNL</sequence>
<proteinExistence type="inferred from homology"/>
<dbReference type="Proteomes" id="UP000886058">
    <property type="component" value="Unassembled WGS sequence"/>
</dbReference>
<comment type="caution">
    <text evidence="3">The sequence shown here is derived from an EMBL/GenBank/DDBJ whole genome shotgun (WGS) entry which is preliminary data.</text>
</comment>
<evidence type="ECO:0000259" key="2">
    <source>
        <dbReference type="Pfam" id="PF25917"/>
    </source>
</evidence>
<dbReference type="GO" id="GO:1990281">
    <property type="term" value="C:efflux pump complex"/>
    <property type="evidence" value="ECO:0007669"/>
    <property type="project" value="TreeGrafter"/>
</dbReference>
<accession>A0A7C5DIA9</accession>
<dbReference type="PANTHER" id="PTHR30469:SF15">
    <property type="entry name" value="HLYD FAMILY OF SECRETION PROTEINS"/>
    <property type="match status" value="1"/>
</dbReference>
<protein>
    <submittedName>
        <fullName evidence="3">Efflux RND transporter periplasmic adaptor subunit</fullName>
    </submittedName>
</protein>
<evidence type="ECO:0000313" key="3">
    <source>
        <dbReference type="EMBL" id="HHE31995.1"/>
    </source>
</evidence>
<reference evidence="3" key="1">
    <citation type="journal article" date="2020" name="mSystems">
        <title>Genome- and Community-Level Interaction Insights into Carbon Utilization and Element Cycling Functions of Hydrothermarchaeota in Hydrothermal Sediment.</title>
        <authorList>
            <person name="Zhou Z."/>
            <person name="Liu Y."/>
            <person name="Xu W."/>
            <person name="Pan J."/>
            <person name="Luo Z.H."/>
            <person name="Li M."/>
        </authorList>
    </citation>
    <scope>NUCLEOTIDE SEQUENCE [LARGE SCALE GENOMIC DNA]</scope>
    <source>
        <strain evidence="3">HyVt-633</strain>
    </source>
</reference>
<dbReference type="PANTHER" id="PTHR30469">
    <property type="entry name" value="MULTIDRUG RESISTANCE PROTEIN MDTA"/>
    <property type="match status" value="1"/>
</dbReference>
<dbReference type="InterPro" id="IPR006143">
    <property type="entry name" value="RND_pump_MFP"/>
</dbReference>
<dbReference type="SUPFAM" id="SSF111369">
    <property type="entry name" value="HlyD-like secretion proteins"/>
    <property type="match status" value="1"/>
</dbReference>
<name>A0A7C5DIA9_9CHLB</name>
<dbReference type="NCBIfam" id="TIGR01730">
    <property type="entry name" value="RND_mfp"/>
    <property type="match status" value="1"/>
</dbReference>
<evidence type="ECO:0000256" key="1">
    <source>
        <dbReference type="ARBA" id="ARBA00009477"/>
    </source>
</evidence>
<dbReference type="InterPro" id="IPR058625">
    <property type="entry name" value="MdtA-like_BSH"/>
</dbReference>